<name>A0A1J9QEK7_9EURO</name>
<dbReference type="PANTHER" id="PTHR43791">
    <property type="entry name" value="PERMEASE-RELATED"/>
    <property type="match status" value="1"/>
</dbReference>
<feature type="transmembrane region" description="Helical" evidence="6">
    <location>
        <begin position="136"/>
        <end position="157"/>
    </location>
</feature>
<dbReference type="Gene3D" id="1.20.1250.20">
    <property type="entry name" value="MFS general substrate transporter like domains"/>
    <property type="match status" value="1"/>
</dbReference>
<dbReference type="AlphaFoldDB" id="A0A1J9QEK7"/>
<keyword evidence="3 6" id="KW-0812">Transmembrane</keyword>
<sequence length="194" mass="21904">MDKLNRQSLQIIVKDWVYRFGWHPRPATILVGYLSDRMGHHGGFILFGCLFAGIGYIVLLRQQHVSLRIKHLALFTVNIGIYVAQPVVVVWVSNNLAGHYKRAFGIVFQISFGNIGGLVASNLFLPNAAPLFKAGYGSALALILVCALLSTVFMLGLDRENKKRDSGYRDYRFNLCRDELENLGDDHPDFRYTK</sequence>
<reference evidence="7 8" key="1">
    <citation type="submission" date="2015-08" db="EMBL/GenBank/DDBJ databases">
        <title>Emmonsia species relationships and genome sequence.</title>
        <authorList>
            <person name="Cuomo C.A."/>
            <person name="Schwartz I.S."/>
            <person name="Kenyon C."/>
            <person name="De Hoog G.S."/>
            <person name="Govender N.P."/>
            <person name="Botha A."/>
            <person name="Moreno L."/>
            <person name="De Vries M."/>
            <person name="Munoz J.F."/>
            <person name="Stielow J.B."/>
        </authorList>
    </citation>
    <scope>NUCLEOTIDE SEQUENCE [LARGE SCALE GENOMIC DNA]</scope>
    <source>
        <strain evidence="7 8">EI222</strain>
    </source>
</reference>
<evidence type="ECO:0000313" key="7">
    <source>
        <dbReference type="EMBL" id="OJD27246.1"/>
    </source>
</evidence>
<dbReference type="OrthoDB" id="19923at2759"/>
<dbReference type="InterPro" id="IPR036259">
    <property type="entry name" value="MFS_trans_sf"/>
</dbReference>
<evidence type="ECO:0000256" key="5">
    <source>
        <dbReference type="ARBA" id="ARBA00023136"/>
    </source>
</evidence>
<gene>
    <name evidence="7" type="ORF">ACJ73_01367</name>
</gene>
<evidence type="ECO:0000256" key="3">
    <source>
        <dbReference type="ARBA" id="ARBA00022692"/>
    </source>
</evidence>
<dbReference type="GO" id="GO:0016020">
    <property type="term" value="C:membrane"/>
    <property type="evidence" value="ECO:0007669"/>
    <property type="project" value="UniProtKB-SubCell"/>
</dbReference>
<dbReference type="SUPFAM" id="SSF103473">
    <property type="entry name" value="MFS general substrate transporter"/>
    <property type="match status" value="1"/>
</dbReference>
<keyword evidence="8" id="KW-1185">Reference proteome</keyword>
<evidence type="ECO:0000256" key="1">
    <source>
        <dbReference type="ARBA" id="ARBA00004141"/>
    </source>
</evidence>
<dbReference type="EMBL" id="LGTZ01000122">
    <property type="protein sequence ID" value="OJD27246.1"/>
    <property type="molecule type" value="Genomic_DNA"/>
</dbReference>
<organism evidence="7 8">
    <name type="scientific">Blastomyces percursus</name>
    <dbReference type="NCBI Taxonomy" id="1658174"/>
    <lineage>
        <taxon>Eukaryota</taxon>
        <taxon>Fungi</taxon>
        <taxon>Dikarya</taxon>
        <taxon>Ascomycota</taxon>
        <taxon>Pezizomycotina</taxon>
        <taxon>Eurotiomycetes</taxon>
        <taxon>Eurotiomycetidae</taxon>
        <taxon>Onygenales</taxon>
        <taxon>Ajellomycetaceae</taxon>
        <taxon>Blastomyces</taxon>
    </lineage>
</organism>
<comment type="caution">
    <text evidence="7">The sequence shown here is derived from an EMBL/GenBank/DDBJ whole genome shotgun (WGS) entry which is preliminary data.</text>
</comment>
<evidence type="ECO:0000256" key="6">
    <source>
        <dbReference type="SAM" id="Phobius"/>
    </source>
</evidence>
<keyword evidence="2" id="KW-0813">Transport</keyword>
<evidence type="ECO:0000256" key="4">
    <source>
        <dbReference type="ARBA" id="ARBA00022989"/>
    </source>
</evidence>
<protein>
    <recommendedName>
        <fullName evidence="9">Major facilitator superfamily (MFS) profile domain-containing protein</fullName>
    </recommendedName>
</protein>
<proteinExistence type="predicted"/>
<comment type="subcellular location">
    <subcellularLocation>
        <location evidence="1">Membrane</location>
        <topology evidence="1">Multi-pass membrane protein</topology>
    </subcellularLocation>
</comment>
<dbReference type="PANTHER" id="PTHR43791:SF52">
    <property type="entry name" value="TRANSPORTER, PUTATIVE (AFU_ORTHOLOGUE AFUA_1G11820)-RELATED"/>
    <property type="match status" value="1"/>
</dbReference>
<dbReference type="GO" id="GO:0022857">
    <property type="term" value="F:transmembrane transporter activity"/>
    <property type="evidence" value="ECO:0007669"/>
    <property type="project" value="TreeGrafter"/>
</dbReference>
<feature type="transmembrane region" description="Helical" evidence="6">
    <location>
        <begin position="72"/>
        <end position="92"/>
    </location>
</feature>
<evidence type="ECO:0000256" key="2">
    <source>
        <dbReference type="ARBA" id="ARBA00022448"/>
    </source>
</evidence>
<dbReference type="Proteomes" id="UP000242791">
    <property type="component" value="Unassembled WGS sequence"/>
</dbReference>
<evidence type="ECO:0008006" key="9">
    <source>
        <dbReference type="Google" id="ProtNLM"/>
    </source>
</evidence>
<keyword evidence="4 6" id="KW-1133">Transmembrane helix</keyword>
<dbReference type="VEuPathDB" id="FungiDB:ACJ73_01367"/>
<feature type="transmembrane region" description="Helical" evidence="6">
    <location>
        <begin position="43"/>
        <end position="60"/>
    </location>
</feature>
<keyword evidence="5 6" id="KW-0472">Membrane</keyword>
<accession>A0A1J9QEK7</accession>
<evidence type="ECO:0000313" key="8">
    <source>
        <dbReference type="Proteomes" id="UP000242791"/>
    </source>
</evidence>
<feature type="transmembrane region" description="Helical" evidence="6">
    <location>
        <begin position="104"/>
        <end position="124"/>
    </location>
</feature>